<dbReference type="Gene3D" id="1.20.1250.20">
    <property type="entry name" value="MFS general substrate transporter like domains"/>
    <property type="match status" value="2"/>
</dbReference>
<dbReference type="Pfam" id="PF07690">
    <property type="entry name" value="MFS_1"/>
    <property type="match status" value="1"/>
</dbReference>
<organism evidence="8 9">
    <name type="scientific">Propionibacterium cyclohexanicum</name>
    <dbReference type="NCBI Taxonomy" id="64702"/>
    <lineage>
        <taxon>Bacteria</taxon>
        <taxon>Bacillati</taxon>
        <taxon>Actinomycetota</taxon>
        <taxon>Actinomycetes</taxon>
        <taxon>Propionibacteriales</taxon>
        <taxon>Propionibacteriaceae</taxon>
        <taxon>Propionibacterium</taxon>
    </lineage>
</organism>
<proteinExistence type="predicted"/>
<feature type="domain" description="Major facilitator superfamily (MFS) profile" evidence="7">
    <location>
        <begin position="246"/>
        <end position="443"/>
    </location>
</feature>
<feature type="transmembrane region" description="Helical" evidence="6">
    <location>
        <begin position="187"/>
        <end position="204"/>
    </location>
</feature>
<feature type="transmembrane region" description="Helical" evidence="6">
    <location>
        <begin position="88"/>
        <end position="108"/>
    </location>
</feature>
<dbReference type="PANTHER" id="PTHR23513:SF17">
    <property type="entry name" value="MEMBRANE PROTEIN"/>
    <property type="match status" value="1"/>
</dbReference>
<gene>
    <name evidence="8" type="ORF">SAMN05443377_12320</name>
</gene>
<name>A0A1H9TI98_9ACTN</name>
<comment type="subcellular location">
    <subcellularLocation>
        <location evidence="1">Cell membrane</location>
        <topology evidence="1">Multi-pass membrane protein</topology>
    </subcellularLocation>
</comment>
<dbReference type="GO" id="GO:0022857">
    <property type="term" value="F:transmembrane transporter activity"/>
    <property type="evidence" value="ECO:0007669"/>
    <property type="project" value="InterPro"/>
</dbReference>
<dbReference type="InterPro" id="IPR011701">
    <property type="entry name" value="MFS"/>
</dbReference>
<evidence type="ECO:0000256" key="6">
    <source>
        <dbReference type="SAM" id="Phobius"/>
    </source>
</evidence>
<feature type="transmembrane region" description="Helical" evidence="6">
    <location>
        <begin position="114"/>
        <end position="134"/>
    </location>
</feature>
<accession>A0A1H9TI98</accession>
<keyword evidence="9" id="KW-1185">Reference proteome</keyword>
<dbReference type="OrthoDB" id="3688258at2"/>
<dbReference type="InterPro" id="IPR020846">
    <property type="entry name" value="MFS_dom"/>
</dbReference>
<feature type="transmembrane region" description="Helical" evidence="6">
    <location>
        <begin position="403"/>
        <end position="423"/>
    </location>
</feature>
<keyword evidence="3 6" id="KW-0812">Transmembrane</keyword>
<dbReference type="SUPFAM" id="SSF103473">
    <property type="entry name" value="MFS general substrate transporter"/>
    <property type="match status" value="1"/>
</dbReference>
<feature type="transmembrane region" description="Helical" evidence="6">
    <location>
        <begin position="244"/>
        <end position="268"/>
    </location>
</feature>
<feature type="transmembrane region" description="Helical" evidence="6">
    <location>
        <begin position="49"/>
        <end position="76"/>
    </location>
</feature>
<keyword evidence="2" id="KW-1003">Cell membrane</keyword>
<evidence type="ECO:0000256" key="5">
    <source>
        <dbReference type="ARBA" id="ARBA00023136"/>
    </source>
</evidence>
<dbReference type="AlphaFoldDB" id="A0A1H9TI98"/>
<dbReference type="PANTHER" id="PTHR23513">
    <property type="entry name" value="INTEGRAL MEMBRANE EFFLUX PROTEIN-RELATED"/>
    <property type="match status" value="1"/>
</dbReference>
<evidence type="ECO:0000256" key="4">
    <source>
        <dbReference type="ARBA" id="ARBA00022989"/>
    </source>
</evidence>
<evidence type="ECO:0000256" key="1">
    <source>
        <dbReference type="ARBA" id="ARBA00004651"/>
    </source>
</evidence>
<protein>
    <recommendedName>
        <fullName evidence="7">Major facilitator superfamily (MFS) profile domain-containing protein</fullName>
    </recommendedName>
</protein>
<feature type="transmembrane region" description="Helical" evidence="6">
    <location>
        <begin position="379"/>
        <end position="396"/>
    </location>
</feature>
<dbReference type="STRING" id="64702.SAMN05443377_12320"/>
<evidence type="ECO:0000313" key="8">
    <source>
        <dbReference type="EMBL" id="SER96589.1"/>
    </source>
</evidence>
<sequence>MEFTRRLSRLWVHHDFRKLTLVRLAGQSGDGTAQIGMASYLLFSPQSQTSAWAVAGVLALTMLPYSLIGPFVAVFLDRFSRQRISITVDLVRMVCSGVLAVLIARHLTTGASQVTLTLMLLIMLSLNRFTLAGLQAGLARTVSGNEYLDASSIMPMIGPVGLIVGGGAGGAIRLLVAPQLGVDEANALIFALAGVLFACSALICTRIDRTALGPGTEAHRATVAEVAGGLLQAVRHLASRRPAWLALSMQCVVRIGYGMLMGLVIVVYRNHLTAPGELTAALAGIGVWFLVSGVGFALSGFIAAPLGHWLGVRRCIIALLVVMGISQATLGSVPWVPTLVANGFLIGLMGQSVKVQVDTVVVAHIDDSFRGRVFTLYDMAYNVSTVLGAVIGALVLPANGVSLAVSAGLGALYLVASGGFAAASRPLGNALFDRGTRIALKEK</sequence>
<keyword evidence="4 6" id="KW-1133">Transmembrane helix</keyword>
<feature type="transmembrane region" description="Helical" evidence="6">
    <location>
        <begin position="280"/>
        <end position="304"/>
    </location>
</feature>
<evidence type="ECO:0000259" key="7">
    <source>
        <dbReference type="PROSITE" id="PS50850"/>
    </source>
</evidence>
<dbReference type="InterPro" id="IPR036259">
    <property type="entry name" value="MFS_trans_sf"/>
</dbReference>
<reference evidence="8 9" key="1">
    <citation type="submission" date="2016-10" db="EMBL/GenBank/DDBJ databases">
        <authorList>
            <person name="de Groot N.N."/>
        </authorList>
    </citation>
    <scope>NUCLEOTIDE SEQUENCE [LARGE SCALE GENOMIC DNA]</scope>
    <source>
        <strain evidence="8 9">DSM 16859</strain>
    </source>
</reference>
<keyword evidence="5 6" id="KW-0472">Membrane</keyword>
<dbReference type="GO" id="GO:0005886">
    <property type="term" value="C:plasma membrane"/>
    <property type="evidence" value="ECO:0007669"/>
    <property type="project" value="UniProtKB-SubCell"/>
</dbReference>
<feature type="transmembrane region" description="Helical" evidence="6">
    <location>
        <begin position="155"/>
        <end position="175"/>
    </location>
</feature>
<dbReference type="RefSeq" id="WP_091970757.1">
    <property type="nucleotide sequence ID" value="NZ_FOGZ01000023.1"/>
</dbReference>
<dbReference type="Proteomes" id="UP000198815">
    <property type="component" value="Unassembled WGS sequence"/>
</dbReference>
<evidence type="ECO:0000313" key="9">
    <source>
        <dbReference type="Proteomes" id="UP000198815"/>
    </source>
</evidence>
<dbReference type="EMBL" id="FOGZ01000023">
    <property type="protein sequence ID" value="SER96589.1"/>
    <property type="molecule type" value="Genomic_DNA"/>
</dbReference>
<feature type="transmembrane region" description="Helical" evidence="6">
    <location>
        <begin position="316"/>
        <end position="336"/>
    </location>
</feature>
<evidence type="ECO:0000256" key="2">
    <source>
        <dbReference type="ARBA" id="ARBA00022475"/>
    </source>
</evidence>
<dbReference type="PROSITE" id="PS50850">
    <property type="entry name" value="MFS"/>
    <property type="match status" value="1"/>
</dbReference>
<evidence type="ECO:0000256" key="3">
    <source>
        <dbReference type="ARBA" id="ARBA00022692"/>
    </source>
</evidence>
<feature type="transmembrane region" description="Helical" evidence="6">
    <location>
        <begin position="21"/>
        <end position="43"/>
    </location>
</feature>